<name>A0A232EFN2_9HYME</name>
<reference evidence="2 3" key="1">
    <citation type="journal article" date="2017" name="Curr. Biol.">
        <title>The Evolution of Venom by Co-option of Single-Copy Genes.</title>
        <authorList>
            <person name="Martinson E.O."/>
            <person name="Mrinalini"/>
            <person name="Kelkar Y.D."/>
            <person name="Chang C.H."/>
            <person name="Werren J.H."/>
        </authorList>
    </citation>
    <scope>NUCLEOTIDE SEQUENCE [LARGE SCALE GENOMIC DNA]</scope>
    <source>
        <strain evidence="2 3">Alberta</strain>
        <tissue evidence="2">Whole body</tissue>
    </source>
</reference>
<protein>
    <submittedName>
        <fullName evidence="2">Uncharacterized protein</fullName>
    </submittedName>
</protein>
<keyword evidence="3" id="KW-1185">Reference proteome</keyword>
<evidence type="ECO:0000313" key="3">
    <source>
        <dbReference type="Proteomes" id="UP000215335"/>
    </source>
</evidence>
<keyword evidence="1" id="KW-0812">Transmembrane</keyword>
<keyword evidence="1" id="KW-1133">Transmembrane helix</keyword>
<sequence length="27" mass="3527">MYIFAFRIQEKHLFFIFLTIFYFMVNF</sequence>
<keyword evidence="1" id="KW-0472">Membrane</keyword>
<evidence type="ECO:0000313" key="2">
    <source>
        <dbReference type="EMBL" id="OXU17170.1"/>
    </source>
</evidence>
<accession>A0A232EFN2</accession>
<proteinExistence type="predicted"/>
<organism evidence="2 3">
    <name type="scientific">Trichomalopsis sarcophagae</name>
    <dbReference type="NCBI Taxonomy" id="543379"/>
    <lineage>
        <taxon>Eukaryota</taxon>
        <taxon>Metazoa</taxon>
        <taxon>Ecdysozoa</taxon>
        <taxon>Arthropoda</taxon>
        <taxon>Hexapoda</taxon>
        <taxon>Insecta</taxon>
        <taxon>Pterygota</taxon>
        <taxon>Neoptera</taxon>
        <taxon>Endopterygota</taxon>
        <taxon>Hymenoptera</taxon>
        <taxon>Apocrita</taxon>
        <taxon>Proctotrupomorpha</taxon>
        <taxon>Chalcidoidea</taxon>
        <taxon>Pteromalidae</taxon>
        <taxon>Pteromalinae</taxon>
        <taxon>Trichomalopsis</taxon>
    </lineage>
</organism>
<comment type="caution">
    <text evidence="2">The sequence shown here is derived from an EMBL/GenBank/DDBJ whole genome shotgun (WGS) entry which is preliminary data.</text>
</comment>
<dbReference type="EMBL" id="NNAY01004963">
    <property type="protein sequence ID" value="OXU17170.1"/>
    <property type="molecule type" value="Genomic_DNA"/>
</dbReference>
<dbReference type="Proteomes" id="UP000215335">
    <property type="component" value="Unassembled WGS sequence"/>
</dbReference>
<evidence type="ECO:0000256" key="1">
    <source>
        <dbReference type="SAM" id="Phobius"/>
    </source>
</evidence>
<feature type="transmembrane region" description="Helical" evidence="1">
    <location>
        <begin position="6"/>
        <end position="25"/>
    </location>
</feature>
<dbReference type="AlphaFoldDB" id="A0A232EFN2"/>
<gene>
    <name evidence="2" type="ORF">TSAR_015244</name>
</gene>